<dbReference type="EMBL" id="JANRMS010002150">
    <property type="protein sequence ID" value="KAJ3524019.1"/>
    <property type="molecule type" value="Genomic_DNA"/>
</dbReference>
<protein>
    <submittedName>
        <fullName evidence="1">Uncharacterized protein</fullName>
    </submittedName>
</protein>
<sequence length="301" mass="33809">MAQHFKPTIDADVVRVFVLETDQPHPDTQSERGSFGQILHSHFAKAGAAHHPPLGVETEQDFVVTEKGGRMPKPEEFDLYDGLLITGSMYDAYANNPWILELLELLKRESPPEPLLLSSSDAQFVELWIKRPDFHFTGVCFGHQLLSRLLGGKVGPSPTNDWELGHNAITLTPIGKRLFRTRDDQVYLHQMHQDQVLEAPTPGSSNGLLPPDADVHVWGKSDHTAVQGLYIPNRLFTSQAHLAFDEDMVKRQIQMRIESGGIQDLEHADQAAETAHLEHDGEEVAAAILRLFRYDDDGMEW</sequence>
<comment type="caution">
    <text evidence="1">The sequence shown here is derived from an EMBL/GenBank/DDBJ whole genome shotgun (WGS) entry which is preliminary data.</text>
</comment>
<evidence type="ECO:0000313" key="1">
    <source>
        <dbReference type="EMBL" id="KAJ3524019.1"/>
    </source>
</evidence>
<gene>
    <name evidence="1" type="ORF">NM208_g12219</name>
</gene>
<keyword evidence="2" id="KW-1185">Reference proteome</keyword>
<accession>A0ACC1RTQ2</accession>
<reference evidence="1" key="1">
    <citation type="submission" date="2022-08" db="EMBL/GenBank/DDBJ databases">
        <title>Genome Sequence of Fusarium decemcellulare.</title>
        <authorList>
            <person name="Buettner E."/>
        </authorList>
    </citation>
    <scope>NUCLEOTIDE SEQUENCE</scope>
    <source>
        <strain evidence="1">Babe19</strain>
    </source>
</reference>
<proteinExistence type="predicted"/>
<evidence type="ECO:0000313" key="2">
    <source>
        <dbReference type="Proteomes" id="UP001148629"/>
    </source>
</evidence>
<name>A0ACC1RTQ2_9HYPO</name>
<dbReference type="Proteomes" id="UP001148629">
    <property type="component" value="Unassembled WGS sequence"/>
</dbReference>
<organism evidence="1 2">
    <name type="scientific">Fusarium decemcellulare</name>
    <dbReference type="NCBI Taxonomy" id="57161"/>
    <lineage>
        <taxon>Eukaryota</taxon>
        <taxon>Fungi</taxon>
        <taxon>Dikarya</taxon>
        <taxon>Ascomycota</taxon>
        <taxon>Pezizomycotina</taxon>
        <taxon>Sordariomycetes</taxon>
        <taxon>Hypocreomycetidae</taxon>
        <taxon>Hypocreales</taxon>
        <taxon>Nectriaceae</taxon>
        <taxon>Fusarium</taxon>
        <taxon>Fusarium decemcellulare species complex</taxon>
    </lineage>
</organism>